<evidence type="ECO:0000313" key="2">
    <source>
        <dbReference type="EMBL" id="MPC98863.1"/>
    </source>
</evidence>
<keyword evidence="3" id="KW-1185">Reference proteome</keyword>
<protein>
    <submittedName>
        <fullName evidence="2">Uncharacterized protein</fullName>
    </submittedName>
</protein>
<sequence length="35" mass="3676">MSGLTSSQMTPISPTHFQSSRDAGSSTQSSHALPR</sequence>
<dbReference type="Proteomes" id="UP000324222">
    <property type="component" value="Unassembled WGS sequence"/>
</dbReference>
<dbReference type="EMBL" id="VSRR010115927">
    <property type="protein sequence ID" value="MPC98863.1"/>
    <property type="molecule type" value="Genomic_DNA"/>
</dbReference>
<proteinExistence type="predicted"/>
<evidence type="ECO:0000313" key="3">
    <source>
        <dbReference type="Proteomes" id="UP000324222"/>
    </source>
</evidence>
<feature type="region of interest" description="Disordered" evidence="1">
    <location>
        <begin position="1"/>
        <end position="35"/>
    </location>
</feature>
<gene>
    <name evidence="2" type="ORF">E2C01_094248</name>
</gene>
<dbReference type="AlphaFoldDB" id="A0A5B7JWN6"/>
<reference evidence="2 3" key="1">
    <citation type="submission" date="2019-05" db="EMBL/GenBank/DDBJ databases">
        <title>Another draft genome of Portunus trituberculatus and its Hox gene families provides insights of decapod evolution.</title>
        <authorList>
            <person name="Jeong J.-H."/>
            <person name="Song I."/>
            <person name="Kim S."/>
            <person name="Choi T."/>
            <person name="Kim D."/>
            <person name="Ryu S."/>
            <person name="Kim W."/>
        </authorList>
    </citation>
    <scope>NUCLEOTIDE SEQUENCE [LARGE SCALE GENOMIC DNA]</scope>
    <source>
        <tissue evidence="2">Muscle</tissue>
    </source>
</reference>
<name>A0A5B7JWN6_PORTR</name>
<accession>A0A5B7JWN6</accession>
<evidence type="ECO:0000256" key="1">
    <source>
        <dbReference type="SAM" id="MobiDB-lite"/>
    </source>
</evidence>
<comment type="caution">
    <text evidence="2">The sequence shown here is derived from an EMBL/GenBank/DDBJ whole genome shotgun (WGS) entry which is preliminary data.</text>
</comment>
<organism evidence="2 3">
    <name type="scientific">Portunus trituberculatus</name>
    <name type="common">Swimming crab</name>
    <name type="synonym">Neptunus trituberculatus</name>
    <dbReference type="NCBI Taxonomy" id="210409"/>
    <lineage>
        <taxon>Eukaryota</taxon>
        <taxon>Metazoa</taxon>
        <taxon>Ecdysozoa</taxon>
        <taxon>Arthropoda</taxon>
        <taxon>Crustacea</taxon>
        <taxon>Multicrustacea</taxon>
        <taxon>Malacostraca</taxon>
        <taxon>Eumalacostraca</taxon>
        <taxon>Eucarida</taxon>
        <taxon>Decapoda</taxon>
        <taxon>Pleocyemata</taxon>
        <taxon>Brachyura</taxon>
        <taxon>Eubrachyura</taxon>
        <taxon>Portunoidea</taxon>
        <taxon>Portunidae</taxon>
        <taxon>Portuninae</taxon>
        <taxon>Portunus</taxon>
    </lineage>
</organism>